<evidence type="ECO:0000313" key="3">
    <source>
        <dbReference type="Proteomes" id="UP000318704"/>
    </source>
</evidence>
<evidence type="ECO:0000313" key="2">
    <source>
        <dbReference type="EMBL" id="QDT96462.1"/>
    </source>
</evidence>
<gene>
    <name evidence="2" type="ORF">V144x_19190</name>
</gene>
<dbReference type="Pfam" id="PF01243">
    <property type="entry name" value="PNPOx_N"/>
    <property type="match status" value="1"/>
</dbReference>
<dbReference type="Gene3D" id="2.30.110.10">
    <property type="entry name" value="Electron Transport, Fmn-binding Protein, Chain A"/>
    <property type="match status" value="1"/>
</dbReference>
<dbReference type="KEGG" id="gaw:V144x_19190"/>
<dbReference type="InterPro" id="IPR011576">
    <property type="entry name" value="Pyridox_Oxase_N"/>
</dbReference>
<accession>A0A517VTY7</accession>
<dbReference type="SUPFAM" id="SSF50475">
    <property type="entry name" value="FMN-binding split barrel"/>
    <property type="match status" value="1"/>
</dbReference>
<proteinExistence type="predicted"/>
<feature type="domain" description="Pyridoxamine 5'-phosphate oxidase N-terminal" evidence="1">
    <location>
        <begin position="44"/>
        <end position="152"/>
    </location>
</feature>
<dbReference type="AlphaFoldDB" id="A0A517VTY7"/>
<dbReference type="InterPro" id="IPR012349">
    <property type="entry name" value="Split_barrel_FMN-bd"/>
</dbReference>
<sequence>MHEYPSDIAFTPAVKTIQTQKGSRSTYSKVERGHGWLTEVTPILEEFIGSLDMFYLGTTNGAGQPYIQYRGGSRGFLKVIDQKTLGFADFGGNRQYITLGNLSENPKAFLFLMDYVNSRRIKLWGTAKVVEEDEELINRLHDPEYPAKPERAILFSIEAWDMNCHQHIHRRFSREDILPVIEKLKAENELLKEKVTRLQSALESGR</sequence>
<evidence type="ECO:0000259" key="1">
    <source>
        <dbReference type="Pfam" id="PF01243"/>
    </source>
</evidence>
<dbReference type="EMBL" id="CP037920">
    <property type="protein sequence ID" value="QDT96462.1"/>
    <property type="molecule type" value="Genomic_DNA"/>
</dbReference>
<reference evidence="2 3" key="1">
    <citation type="submission" date="2019-03" db="EMBL/GenBank/DDBJ databases">
        <title>Deep-cultivation of Planctomycetes and their phenomic and genomic characterization uncovers novel biology.</title>
        <authorList>
            <person name="Wiegand S."/>
            <person name="Jogler M."/>
            <person name="Boedeker C."/>
            <person name="Pinto D."/>
            <person name="Vollmers J."/>
            <person name="Rivas-Marin E."/>
            <person name="Kohn T."/>
            <person name="Peeters S.H."/>
            <person name="Heuer A."/>
            <person name="Rast P."/>
            <person name="Oberbeckmann S."/>
            <person name="Bunk B."/>
            <person name="Jeske O."/>
            <person name="Meyerdierks A."/>
            <person name="Storesund J.E."/>
            <person name="Kallscheuer N."/>
            <person name="Luecker S."/>
            <person name="Lage O.M."/>
            <person name="Pohl T."/>
            <person name="Merkel B.J."/>
            <person name="Hornburger P."/>
            <person name="Mueller R.-W."/>
            <person name="Bruemmer F."/>
            <person name="Labrenz M."/>
            <person name="Spormann A.M."/>
            <person name="Op den Camp H."/>
            <person name="Overmann J."/>
            <person name="Amann R."/>
            <person name="Jetten M.S.M."/>
            <person name="Mascher T."/>
            <person name="Medema M.H."/>
            <person name="Devos D.P."/>
            <person name="Kaster A.-K."/>
            <person name="Ovreas L."/>
            <person name="Rohde M."/>
            <person name="Galperin M.Y."/>
            <person name="Jogler C."/>
        </authorList>
    </citation>
    <scope>NUCLEOTIDE SEQUENCE [LARGE SCALE GENOMIC DNA]</scope>
    <source>
        <strain evidence="2 3">V144</strain>
    </source>
</reference>
<protein>
    <submittedName>
        <fullName evidence="2">Pyridoxamine 5'-phosphate oxidase</fullName>
    </submittedName>
</protein>
<dbReference type="RefSeq" id="WP_144984623.1">
    <property type="nucleotide sequence ID" value="NZ_CP037920.1"/>
</dbReference>
<dbReference type="PANTHER" id="PTHR42815:SF2">
    <property type="entry name" value="FAD-BINDING, PUTATIVE (AFU_ORTHOLOGUE AFUA_6G07600)-RELATED"/>
    <property type="match status" value="1"/>
</dbReference>
<name>A0A517VTY7_9PLAN</name>
<dbReference type="Proteomes" id="UP000318704">
    <property type="component" value="Chromosome"/>
</dbReference>
<organism evidence="2 3">
    <name type="scientific">Gimesia aquarii</name>
    <dbReference type="NCBI Taxonomy" id="2527964"/>
    <lineage>
        <taxon>Bacteria</taxon>
        <taxon>Pseudomonadati</taxon>
        <taxon>Planctomycetota</taxon>
        <taxon>Planctomycetia</taxon>
        <taxon>Planctomycetales</taxon>
        <taxon>Planctomycetaceae</taxon>
        <taxon>Gimesia</taxon>
    </lineage>
</organism>
<dbReference type="PANTHER" id="PTHR42815">
    <property type="entry name" value="FAD-BINDING, PUTATIVE (AFU_ORTHOLOGUE AFUA_6G07600)-RELATED"/>
    <property type="match status" value="1"/>
</dbReference>